<proteinExistence type="predicted"/>
<feature type="compositionally biased region" description="Basic and acidic residues" evidence="1">
    <location>
        <begin position="1"/>
        <end position="29"/>
    </location>
</feature>
<dbReference type="EMBL" id="FWEW01001320">
    <property type="protein sequence ID" value="SLM36770.1"/>
    <property type="molecule type" value="Genomic_DNA"/>
</dbReference>
<dbReference type="Proteomes" id="UP000192927">
    <property type="component" value="Unassembled WGS sequence"/>
</dbReference>
<name>A0A1W5D180_9LECA</name>
<protein>
    <submittedName>
        <fullName evidence="2">Uncharacterized protein</fullName>
    </submittedName>
</protein>
<reference evidence="3" key="1">
    <citation type="submission" date="2017-03" db="EMBL/GenBank/DDBJ databases">
        <authorList>
            <person name="Sharma R."/>
            <person name="Thines M."/>
        </authorList>
    </citation>
    <scope>NUCLEOTIDE SEQUENCE [LARGE SCALE GENOMIC DNA]</scope>
</reference>
<sequence>MLKKPELHAMDHPAQKLRDPKTQFSKEFEDSATGPRAKVSLAAAVEAAQKSYLKVVIATKHKELEILQGSLKFSHSDWEDIVQPVSLAFTATVGATFDNVSNKWSSNMSEDLIQQVLTLGNQGQSAWYKVITLAHASSQQELHTCMGKLSLKEETDITMTGTKTRKGKGKARTPPKKPSQSKVMKKTKDEPKGNGKGSGNKRLPKKPRT</sequence>
<dbReference type="AlphaFoldDB" id="A0A1W5D180"/>
<feature type="region of interest" description="Disordered" evidence="1">
    <location>
        <begin position="1"/>
        <end position="31"/>
    </location>
</feature>
<evidence type="ECO:0000313" key="2">
    <source>
        <dbReference type="EMBL" id="SLM36770.1"/>
    </source>
</evidence>
<accession>A0A1W5D180</accession>
<organism evidence="2 3">
    <name type="scientific">Lasallia pustulata</name>
    <dbReference type="NCBI Taxonomy" id="136370"/>
    <lineage>
        <taxon>Eukaryota</taxon>
        <taxon>Fungi</taxon>
        <taxon>Dikarya</taxon>
        <taxon>Ascomycota</taxon>
        <taxon>Pezizomycotina</taxon>
        <taxon>Lecanoromycetes</taxon>
        <taxon>OSLEUM clade</taxon>
        <taxon>Umbilicariomycetidae</taxon>
        <taxon>Umbilicariales</taxon>
        <taxon>Umbilicariaceae</taxon>
        <taxon>Lasallia</taxon>
    </lineage>
</organism>
<feature type="region of interest" description="Disordered" evidence="1">
    <location>
        <begin position="156"/>
        <end position="209"/>
    </location>
</feature>
<keyword evidence="3" id="KW-1185">Reference proteome</keyword>
<evidence type="ECO:0000256" key="1">
    <source>
        <dbReference type="SAM" id="MobiDB-lite"/>
    </source>
</evidence>
<evidence type="ECO:0000313" key="3">
    <source>
        <dbReference type="Proteomes" id="UP000192927"/>
    </source>
</evidence>
<feature type="compositionally biased region" description="Basic residues" evidence="1">
    <location>
        <begin position="163"/>
        <end position="175"/>
    </location>
</feature>